<proteinExistence type="predicted"/>
<dbReference type="Pfam" id="PF14432">
    <property type="entry name" value="DYW_deaminase"/>
    <property type="match status" value="1"/>
</dbReference>
<organism evidence="2 3">
    <name type="scientific">Kingdonia uniflora</name>
    <dbReference type="NCBI Taxonomy" id="39325"/>
    <lineage>
        <taxon>Eukaryota</taxon>
        <taxon>Viridiplantae</taxon>
        <taxon>Streptophyta</taxon>
        <taxon>Embryophyta</taxon>
        <taxon>Tracheophyta</taxon>
        <taxon>Spermatophyta</taxon>
        <taxon>Magnoliopsida</taxon>
        <taxon>Ranunculales</taxon>
        <taxon>Circaeasteraceae</taxon>
        <taxon>Kingdonia</taxon>
    </lineage>
</organism>
<dbReference type="EMBL" id="JACGCM010002630">
    <property type="protein sequence ID" value="KAF6137680.1"/>
    <property type="molecule type" value="Genomic_DNA"/>
</dbReference>
<feature type="domain" description="DYW" evidence="1">
    <location>
        <begin position="13"/>
        <end position="87"/>
    </location>
</feature>
<accession>A0A7J7L500</accession>
<dbReference type="Proteomes" id="UP000541444">
    <property type="component" value="Unassembled WGS sequence"/>
</dbReference>
<sequence>MIRELSGRLKAHGYTPQTDIVLHDIKESAKEQVLSVHSEKLTIAFRLINTKPGTTIKIVKNLHVCTDCHTMTKLILKITRHKIVVRNL</sequence>
<reference evidence="2 3" key="1">
    <citation type="journal article" date="2020" name="IScience">
        <title>Genome Sequencing of the Endangered Kingdonia uniflora (Circaeasteraceae, Ranunculales) Reveals Potential Mechanisms of Evolutionary Specialization.</title>
        <authorList>
            <person name="Sun Y."/>
            <person name="Deng T."/>
            <person name="Zhang A."/>
            <person name="Moore M.J."/>
            <person name="Landis J.B."/>
            <person name="Lin N."/>
            <person name="Zhang H."/>
            <person name="Zhang X."/>
            <person name="Huang J."/>
            <person name="Zhang X."/>
            <person name="Sun H."/>
            <person name="Wang H."/>
        </authorList>
    </citation>
    <scope>NUCLEOTIDE SEQUENCE [LARGE SCALE GENOMIC DNA]</scope>
    <source>
        <strain evidence="2">TB1705</strain>
        <tissue evidence="2">Leaf</tissue>
    </source>
</reference>
<evidence type="ECO:0000313" key="2">
    <source>
        <dbReference type="EMBL" id="KAF6137680.1"/>
    </source>
</evidence>
<keyword evidence="3" id="KW-1185">Reference proteome</keyword>
<dbReference type="OrthoDB" id="185373at2759"/>
<gene>
    <name evidence="2" type="ORF">GIB67_023614</name>
</gene>
<name>A0A7J7L500_9MAGN</name>
<evidence type="ECO:0000259" key="1">
    <source>
        <dbReference type="Pfam" id="PF14432"/>
    </source>
</evidence>
<evidence type="ECO:0000313" key="3">
    <source>
        <dbReference type="Proteomes" id="UP000541444"/>
    </source>
</evidence>
<comment type="caution">
    <text evidence="2">The sequence shown here is derived from an EMBL/GenBank/DDBJ whole genome shotgun (WGS) entry which is preliminary data.</text>
</comment>
<protein>
    <recommendedName>
        <fullName evidence="1">DYW domain-containing protein</fullName>
    </recommendedName>
</protein>
<dbReference type="AlphaFoldDB" id="A0A7J7L500"/>
<dbReference type="InterPro" id="IPR032867">
    <property type="entry name" value="DYW_dom"/>
</dbReference>
<dbReference type="GO" id="GO:0008270">
    <property type="term" value="F:zinc ion binding"/>
    <property type="evidence" value="ECO:0007669"/>
    <property type="project" value="InterPro"/>
</dbReference>